<name>A0ABS1WKM1_9FLAO</name>
<evidence type="ECO:0000313" key="2">
    <source>
        <dbReference type="EMBL" id="MBL7559674.1"/>
    </source>
</evidence>
<accession>A0ABS1WKM1</accession>
<dbReference type="Pfam" id="PF00535">
    <property type="entry name" value="Glycos_transf_2"/>
    <property type="match status" value="1"/>
</dbReference>
<dbReference type="PANTHER" id="PTHR43179:SF7">
    <property type="entry name" value="RHAMNOSYLTRANSFERASE WBBL"/>
    <property type="match status" value="1"/>
</dbReference>
<organism evidence="2 3">
    <name type="scientific">Olleya sediminilitoris</name>
    <dbReference type="NCBI Taxonomy" id="2795739"/>
    <lineage>
        <taxon>Bacteria</taxon>
        <taxon>Pseudomonadati</taxon>
        <taxon>Bacteroidota</taxon>
        <taxon>Flavobacteriia</taxon>
        <taxon>Flavobacteriales</taxon>
        <taxon>Flavobacteriaceae</taxon>
    </lineage>
</organism>
<protein>
    <submittedName>
        <fullName evidence="2">Glycosyltransferase family 2 protein</fullName>
    </submittedName>
</protein>
<gene>
    <name evidence="2" type="ORF">JAO71_07645</name>
</gene>
<dbReference type="Gene3D" id="3.90.550.10">
    <property type="entry name" value="Spore Coat Polysaccharide Biosynthesis Protein SpsA, Chain A"/>
    <property type="match status" value="1"/>
</dbReference>
<keyword evidence="3" id="KW-1185">Reference proteome</keyword>
<dbReference type="Proteomes" id="UP000605013">
    <property type="component" value="Unassembled WGS sequence"/>
</dbReference>
<comment type="caution">
    <text evidence="2">The sequence shown here is derived from an EMBL/GenBank/DDBJ whole genome shotgun (WGS) entry which is preliminary data.</text>
</comment>
<dbReference type="RefSeq" id="WP_203000000.1">
    <property type="nucleotide sequence ID" value="NZ_JAEMEF010000005.1"/>
</dbReference>
<dbReference type="InterPro" id="IPR001173">
    <property type="entry name" value="Glyco_trans_2-like"/>
</dbReference>
<dbReference type="SUPFAM" id="SSF53448">
    <property type="entry name" value="Nucleotide-diphospho-sugar transferases"/>
    <property type="match status" value="1"/>
</dbReference>
<evidence type="ECO:0000313" key="3">
    <source>
        <dbReference type="Proteomes" id="UP000605013"/>
    </source>
</evidence>
<dbReference type="EMBL" id="JAEMEF010000005">
    <property type="protein sequence ID" value="MBL7559674.1"/>
    <property type="molecule type" value="Genomic_DNA"/>
</dbReference>
<evidence type="ECO:0000259" key="1">
    <source>
        <dbReference type="Pfam" id="PF00535"/>
    </source>
</evidence>
<reference evidence="2 3" key="1">
    <citation type="submission" date="2020-12" db="EMBL/GenBank/DDBJ databases">
        <title>Olleya sediminilitoris sp. nov., isolated from a tidal flat.</title>
        <authorList>
            <person name="Park S."/>
            <person name="Yoon J.-H."/>
        </authorList>
    </citation>
    <scope>NUCLEOTIDE SEQUENCE [LARGE SCALE GENOMIC DNA]</scope>
    <source>
        <strain evidence="2 3">YSTF-M6</strain>
    </source>
</reference>
<dbReference type="PANTHER" id="PTHR43179">
    <property type="entry name" value="RHAMNOSYLTRANSFERASE WBBL"/>
    <property type="match status" value="1"/>
</dbReference>
<proteinExistence type="predicted"/>
<dbReference type="CDD" id="cd04186">
    <property type="entry name" value="GT_2_like_c"/>
    <property type="match status" value="1"/>
</dbReference>
<sequence length="365" mass="41431">MKLSVIIINYNVRHFLELCLQSVEAAITNLDAEIIVVDNNSQDNSCKMVLQKFPEVKLIQNNQNLGFSKGNNIGAQQAKGEYLCILNPDTVVPEDCFEELFDFSKIKNQLGLFACRLIDGSGSFLPESKRHIPTPKVALKKMIGLDKSYYVTSIKPNSTGISPILVGAFMMVKKDLYQEVGGFDEDYFMYGEDIDLSYKIFNSGHDNMYYGPIKVIHFKGESTLKDANYAKRFYGAMQIFYKKHFKRNILFDSLVWLGIKTVKILKNNTFAEIKPAVNHVLVSNRNYKALNAKYNNTLQIVSEVVPFKKNTQVILDANYLSFKTIIETLANSEKNKNITFRIIPKSSNFMLGSDSAKSRGEVLHF</sequence>
<feature type="domain" description="Glycosyltransferase 2-like" evidence="1">
    <location>
        <begin position="4"/>
        <end position="180"/>
    </location>
</feature>
<dbReference type="InterPro" id="IPR029044">
    <property type="entry name" value="Nucleotide-diphossugar_trans"/>
</dbReference>